<dbReference type="EMBL" id="NSLJ01000017">
    <property type="protein sequence ID" value="PDP43555.1"/>
    <property type="molecule type" value="Genomic_DNA"/>
</dbReference>
<evidence type="ECO:0000313" key="2">
    <source>
        <dbReference type="EMBL" id="SCQ17407.1"/>
    </source>
</evidence>
<reference evidence="1 4" key="2">
    <citation type="submission" date="2017-09" db="EMBL/GenBank/DDBJ databases">
        <title>Phase variable restriction modification systems are present in the genome sequences of periodontal pathogens Prevotella intermedia, Tannerella forsythia and Porphyromonas gingivalis.</title>
        <authorList>
            <person name="Haigh R.D."/>
            <person name="Crawford L."/>
            <person name="Ralph J."/>
            <person name="Wanford J."/>
            <person name="Vartoukian S.R."/>
            <person name="Hijazib K."/>
            <person name="Wade W."/>
            <person name="Oggioni M.R."/>
        </authorList>
    </citation>
    <scope>NUCLEOTIDE SEQUENCE [LARGE SCALE GENOMIC DNA]</scope>
    <source>
        <strain evidence="1 4">WW11663</strain>
    </source>
</reference>
<protein>
    <submittedName>
        <fullName evidence="2">Uncharacterized protein</fullName>
    </submittedName>
</protein>
<dbReference type="Proteomes" id="UP000182057">
    <property type="component" value="Unassembled WGS sequence"/>
</dbReference>
<sequence length="79" mass="9551">MCKKRTLRYKTVVFSRSHVLKAIIRYKESAQYTQTVRIQFPIERQPAYTGTIFIFYFENNVDLYNSKIKLNIVELFIYC</sequence>
<dbReference type="EMBL" id="FMMM01000001">
    <property type="protein sequence ID" value="SCQ17407.1"/>
    <property type="molecule type" value="Genomic_DNA"/>
</dbReference>
<name>A0A1D3UB93_TANFO</name>
<proteinExistence type="predicted"/>
<dbReference type="Proteomes" id="UP000219259">
    <property type="component" value="Unassembled WGS sequence"/>
</dbReference>
<evidence type="ECO:0000313" key="1">
    <source>
        <dbReference type="EMBL" id="PDP43555.1"/>
    </source>
</evidence>
<gene>
    <name evidence="1" type="ORF">CLI86_07660</name>
    <name evidence="2" type="ORF">TFUB20_00001</name>
</gene>
<evidence type="ECO:0000313" key="4">
    <source>
        <dbReference type="Proteomes" id="UP000219259"/>
    </source>
</evidence>
<evidence type="ECO:0000313" key="3">
    <source>
        <dbReference type="Proteomes" id="UP000182057"/>
    </source>
</evidence>
<reference evidence="2 3" key="1">
    <citation type="submission" date="2016-09" db="EMBL/GenBank/DDBJ databases">
        <authorList>
            <person name="Capua I."/>
            <person name="De Benedictis P."/>
            <person name="Joannis T."/>
            <person name="Lombin L.H."/>
            <person name="Cattoli G."/>
        </authorList>
    </citation>
    <scope>NUCLEOTIDE SEQUENCE [LARGE SCALE GENOMIC DNA]</scope>
    <source>
        <strain evidence="2 3">UB20</strain>
    </source>
</reference>
<dbReference type="AlphaFoldDB" id="A0A1D3UB93"/>
<organism evidence="2 3">
    <name type="scientific">Tannerella forsythia</name>
    <name type="common">Bacteroides forsythus</name>
    <dbReference type="NCBI Taxonomy" id="28112"/>
    <lineage>
        <taxon>Bacteria</taxon>
        <taxon>Pseudomonadati</taxon>
        <taxon>Bacteroidota</taxon>
        <taxon>Bacteroidia</taxon>
        <taxon>Bacteroidales</taxon>
        <taxon>Tannerellaceae</taxon>
        <taxon>Tannerella</taxon>
    </lineage>
</organism>
<accession>A0A1D3UB93</accession>